<protein>
    <submittedName>
        <fullName evidence="6">Glycosyltransferase</fullName>
    </submittedName>
</protein>
<evidence type="ECO:0000256" key="4">
    <source>
        <dbReference type="ARBA" id="ARBA00022679"/>
    </source>
</evidence>
<dbReference type="Proteomes" id="UP000663505">
    <property type="component" value="Chromosome"/>
</dbReference>
<dbReference type="KEGG" id="afx:JZ786_12800"/>
<comment type="pathway">
    <text evidence="1">Cell wall biogenesis; cell wall polysaccharide biosynthesis.</text>
</comment>
<evidence type="ECO:0000256" key="2">
    <source>
        <dbReference type="ARBA" id="ARBA00006739"/>
    </source>
</evidence>
<dbReference type="Gene3D" id="3.90.550.10">
    <property type="entry name" value="Spore Coat Polysaccharide Biosynthesis Protein SpsA, Chain A"/>
    <property type="match status" value="1"/>
</dbReference>
<keyword evidence="7" id="KW-1185">Reference proteome</keyword>
<accession>A0A9X7Z5N4</accession>
<dbReference type="InterPro" id="IPR001173">
    <property type="entry name" value="Glyco_trans_2-like"/>
</dbReference>
<dbReference type="GO" id="GO:0016757">
    <property type="term" value="F:glycosyltransferase activity"/>
    <property type="evidence" value="ECO:0007669"/>
    <property type="project" value="UniProtKB-KW"/>
</dbReference>
<evidence type="ECO:0000313" key="6">
    <source>
        <dbReference type="EMBL" id="QSO45455.1"/>
    </source>
</evidence>
<reference evidence="6 7" key="1">
    <citation type="submission" date="2021-02" db="EMBL/GenBank/DDBJ databases">
        <title>Alicyclobacillus curvatus sp. nov. and Alicyclobacillus mengziensis sp. nov., two acidophilic bacteria isolated from acid mine drainage.</title>
        <authorList>
            <person name="Huang Y."/>
        </authorList>
    </citation>
    <scope>NUCLEOTIDE SEQUENCE [LARGE SCALE GENOMIC DNA]</scope>
    <source>
        <strain evidence="6 7">S30H14</strain>
    </source>
</reference>
<dbReference type="InterPro" id="IPR029044">
    <property type="entry name" value="Nucleotide-diphossugar_trans"/>
</dbReference>
<dbReference type="EMBL" id="CP071182">
    <property type="protein sequence ID" value="QSO45455.1"/>
    <property type="molecule type" value="Genomic_DNA"/>
</dbReference>
<gene>
    <name evidence="6" type="ORF">JZ786_12800</name>
</gene>
<dbReference type="AlphaFoldDB" id="A0A9X7Z5N4"/>
<dbReference type="PANTHER" id="PTHR43179">
    <property type="entry name" value="RHAMNOSYLTRANSFERASE WBBL"/>
    <property type="match status" value="1"/>
</dbReference>
<evidence type="ECO:0000313" key="7">
    <source>
        <dbReference type="Proteomes" id="UP000663505"/>
    </source>
</evidence>
<evidence type="ECO:0000256" key="1">
    <source>
        <dbReference type="ARBA" id="ARBA00004776"/>
    </source>
</evidence>
<evidence type="ECO:0000259" key="5">
    <source>
        <dbReference type="Pfam" id="PF00535"/>
    </source>
</evidence>
<keyword evidence="4" id="KW-0808">Transferase</keyword>
<evidence type="ECO:0000256" key="3">
    <source>
        <dbReference type="ARBA" id="ARBA00022676"/>
    </source>
</evidence>
<proteinExistence type="inferred from homology"/>
<organism evidence="6 7">
    <name type="scientific">Alicyclobacillus mengziensis</name>
    <dbReference type="NCBI Taxonomy" id="2931921"/>
    <lineage>
        <taxon>Bacteria</taxon>
        <taxon>Bacillati</taxon>
        <taxon>Bacillota</taxon>
        <taxon>Bacilli</taxon>
        <taxon>Bacillales</taxon>
        <taxon>Alicyclobacillaceae</taxon>
        <taxon>Alicyclobacillus</taxon>
    </lineage>
</organism>
<dbReference type="SUPFAM" id="SSF53448">
    <property type="entry name" value="Nucleotide-diphospho-sugar transferases"/>
    <property type="match status" value="1"/>
</dbReference>
<name>A0A9X7Z5N4_9BACL</name>
<keyword evidence="3" id="KW-0328">Glycosyltransferase</keyword>
<comment type="similarity">
    <text evidence="2">Belongs to the glycosyltransferase 2 family.</text>
</comment>
<dbReference type="PANTHER" id="PTHR43179:SF12">
    <property type="entry name" value="GALACTOFURANOSYLTRANSFERASE GLFT2"/>
    <property type="match status" value="1"/>
</dbReference>
<dbReference type="Pfam" id="PF00535">
    <property type="entry name" value="Glycos_transf_2"/>
    <property type="match status" value="1"/>
</dbReference>
<sequence>MMRVSVVIPTFQRPNRLVRCLRGISNQHQLPDEVIVVCRSTDFPSIRTVNDWRTDSVVCSRLLLVDKPGQIAALKTGLAAVTGEVVVFTDDDTVPASDWIERLLTYYDDPTIGGVGGRDVINGVHRQPIARRVGVLTWFGKLIGNHHLGCESVQEVDVLKGANASFRTQLVSFPNFFQGDGAEVHNEVYVCLRIRRMGYKLVYDPDIQVDHFPAPRFDVDQRDMVVPLAIRNATFNFIVTCFMFLPRSSLVSVLMYNILIGHKGGPGFLRFVLGLARKETDIISSYVPCQLGMWQAIHHYVRSRARDKWDSQRHKGDDSARLGPNLEDSKQLPEEVLAKIKHLNL</sequence>
<feature type="domain" description="Glycosyltransferase 2-like" evidence="5">
    <location>
        <begin position="5"/>
        <end position="125"/>
    </location>
</feature>